<accession>A0A813LEA7</accession>
<evidence type="ECO:0000256" key="1">
    <source>
        <dbReference type="SAM" id="SignalP"/>
    </source>
</evidence>
<dbReference type="AlphaFoldDB" id="A0A813LEA7"/>
<name>A0A813LEA7_POLGL</name>
<gene>
    <name evidence="2" type="ORF">PGLA2088_LOCUS43215</name>
</gene>
<protein>
    <submittedName>
        <fullName evidence="2">Uncharacterized protein</fullName>
    </submittedName>
</protein>
<dbReference type="EMBL" id="CAJNNW010034683">
    <property type="protein sequence ID" value="CAE8723551.1"/>
    <property type="molecule type" value="Genomic_DNA"/>
</dbReference>
<dbReference type="Proteomes" id="UP000626109">
    <property type="component" value="Unassembled WGS sequence"/>
</dbReference>
<organism evidence="2 3">
    <name type="scientific">Polarella glacialis</name>
    <name type="common">Dinoflagellate</name>
    <dbReference type="NCBI Taxonomy" id="89957"/>
    <lineage>
        <taxon>Eukaryota</taxon>
        <taxon>Sar</taxon>
        <taxon>Alveolata</taxon>
        <taxon>Dinophyceae</taxon>
        <taxon>Suessiales</taxon>
        <taxon>Suessiaceae</taxon>
        <taxon>Polarella</taxon>
    </lineage>
</organism>
<proteinExistence type="predicted"/>
<reference evidence="2" key="1">
    <citation type="submission" date="2021-02" db="EMBL/GenBank/DDBJ databases">
        <authorList>
            <person name="Dougan E. K."/>
            <person name="Rhodes N."/>
            <person name="Thang M."/>
            <person name="Chan C."/>
        </authorList>
    </citation>
    <scope>NUCLEOTIDE SEQUENCE</scope>
</reference>
<sequence length="561" mass="61611">MLCLSFPAVLWLLAFPACLAQHYCWPCAEKHGVVGKYTYAASEPEKCYDWHMKYLNNVLPGSDNTGPGWKRAKFNGSDEIVRDTDVPNIMSVEVNECGTALGNKVVNISPMTSFDWNLVKKGERLPTGKVHQCPCARQGRANIINGSVDESLASFDAVEAEWGKEYTDKLRSRVPAWQQFGLHGVHCSYHSSGPCSLADIERAVSTSWAGNFSQGYLPLMDNNILFLVQSLGPLLDAFLRDGVEFYPMRWTARAAGAAPVEMYSVLASPCGKVLIEVAANQSGGRPAQQFHAMPQARAIFEQWNEPKGDEKSQPLLPLRFSRAVPASKFEAVLAFYGVGQGAVKEHAAALGFQPRILADDQDTEKGLRAVTIMLSPTAKTHLQIWLRPEETLPEVALPSAKAFVEAAGLSLHPSVHSPAVHSQGFCKASWTLKQYIEYQLRVHESVMTPPPDDPDSNTPPAGYAQDIFIDDHFSWDCSAPHCNVAEGGKALYRSGSRIQWMDASARGFPGWGPYGYDPAGYGIQLHWSNTPEDFKPQGKVYPICFQAQPDGTCQGSTRPGM</sequence>
<feature type="signal peptide" evidence="1">
    <location>
        <begin position="1"/>
        <end position="20"/>
    </location>
</feature>
<evidence type="ECO:0000313" key="3">
    <source>
        <dbReference type="Proteomes" id="UP000626109"/>
    </source>
</evidence>
<keyword evidence="1" id="KW-0732">Signal</keyword>
<feature type="chain" id="PRO_5032418491" evidence="1">
    <location>
        <begin position="21"/>
        <end position="561"/>
    </location>
</feature>
<comment type="caution">
    <text evidence="2">The sequence shown here is derived from an EMBL/GenBank/DDBJ whole genome shotgun (WGS) entry which is preliminary data.</text>
</comment>
<evidence type="ECO:0000313" key="2">
    <source>
        <dbReference type="EMBL" id="CAE8723551.1"/>
    </source>
</evidence>